<evidence type="ECO:0000313" key="3">
    <source>
        <dbReference type="WBParaSite" id="L893_g13925.t1"/>
    </source>
</evidence>
<evidence type="ECO:0000256" key="1">
    <source>
        <dbReference type="SAM" id="MobiDB-lite"/>
    </source>
</evidence>
<evidence type="ECO:0000313" key="2">
    <source>
        <dbReference type="Proteomes" id="UP000095287"/>
    </source>
</evidence>
<accession>A0A1I7Y945</accession>
<dbReference type="Proteomes" id="UP000095287">
    <property type="component" value="Unplaced"/>
</dbReference>
<keyword evidence="2" id="KW-1185">Reference proteome</keyword>
<protein>
    <submittedName>
        <fullName evidence="3">Uncharacterized protein</fullName>
    </submittedName>
</protein>
<sequence>MHIPFNAAVDVDWERFFMQQAVQNGAGLARPFRGYAYQRGTGLGNVFRSLFRYVMPLITKANVRNEILNAGSRLLGDIAQGEKVGHSIKKNTVRGLKNVVGNLSTKSQEGGRQRKRKRAVSSSSSRAKKRSPAFSARANKVTFL</sequence>
<organism evidence="2 3">
    <name type="scientific">Steinernema glaseri</name>
    <dbReference type="NCBI Taxonomy" id="37863"/>
    <lineage>
        <taxon>Eukaryota</taxon>
        <taxon>Metazoa</taxon>
        <taxon>Ecdysozoa</taxon>
        <taxon>Nematoda</taxon>
        <taxon>Chromadorea</taxon>
        <taxon>Rhabditida</taxon>
        <taxon>Tylenchina</taxon>
        <taxon>Panagrolaimomorpha</taxon>
        <taxon>Strongyloidoidea</taxon>
        <taxon>Steinernematidae</taxon>
        <taxon>Steinernema</taxon>
    </lineage>
</organism>
<name>A0A1I7Y945_9BILA</name>
<proteinExistence type="predicted"/>
<dbReference type="AlphaFoldDB" id="A0A1I7Y945"/>
<dbReference type="WBParaSite" id="L893_g13925.t1">
    <property type="protein sequence ID" value="L893_g13925.t1"/>
    <property type="gene ID" value="L893_g13925"/>
</dbReference>
<feature type="region of interest" description="Disordered" evidence="1">
    <location>
        <begin position="99"/>
        <end position="134"/>
    </location>
</feature>
<feature type="compositionally biased region" description="Polar residues" evidence="1">
    <location>
        <begin position="101"/>
        <end position="110"/>
    </location>
</feature>
<reference evidence="3" key="1">
    <citation type="submission" date="2016-11" db="UniProtKB">
        <authorList>
            <consortium name="WormBaseParasite"/>
        </authorList>
    </citation>
    <scope>IDENTIFICATION</scope>
</reference>